<dbReference type="EMBL" id="BATJ01000005">
    <property type="protein sequence ID" value="GAD66784.1"/>
    <property type="molecule type" value="Genomic_DNA"/>
</dbReference>
<proteinExistence type="predicted"/>
<reference evidence="2 3" key="1">
    <citation type="submission" date="2013-09" db="EMBL/GenBank/DDBJ databases">
        <title>Whole genome shotgun sequence of Vibrio proteolyticus NBRC 13287.</title>
        <authorList>
            <person name="Isaki S."/>
            <person name="Hosoyama A."/>
            <person name="Numata M."/>
            <person name="Hashimoto M."/>
            <person name="Hosoyama Y."/>
            <person name="Tsuchikane K."/>
            <person name="Noguchi M."/>
            <person name="Hirakata S."/>
            <person name="Ichikawa N."/>
            <person name="Ohji S."/>
            <person name="Yamazoe A."/>
            <person name="Fujita N."/>
        </authorList>
    </citation>
    <scope>NUCLEOTIDE SEQUENCE [LARGE SCALE GENOMIC DNA]</scope>
    <source>
        <strain evidence="2 3">NBRC 13287</strain>
    </source>
</reference>
<dbReference type="STRING" id="1219065.VPR01S_05_00790"/>
<evidence type="ECO:0000259" key="1">
    <source>
        <dbReference type="Pfam" id="PF01965"/>
    </source>
</evidence>
<dbReference type="eggNOG" id="COG0693">
    <property type="taxonomic scope" value="Bacteria"/>
</dbReference>
<dbReference type="Pfam" id="PF01965">
    <property type="entry name" value="DJ-1_PfpI"/>
    <property type="match status" value="1"/>
</dbReference>
<comment type="caution">
    <text evidence="2">The sequence shown here is derived from an EMBL/GenBank/DDBJ whole genome shotgun (WGS) entry which is preliminary data.</text>
</comment>
<dbReference type="Proteomes" id="UP000016570">
    <property type="component" value="Unassembled WGS sequence"/>
</dbReference>
<name>U3BAF3_VIBPR</name>
<organism evidence="2 3">
    <name type="scientific">Vibrio proteolyticus NBRC 13287</name>
    <dbReference type="NCBI Taxonomy" id="1219065"/>
    <lineage>
        <taxon>Bacteria</taxon>
        <taxon>Pseudomonadati</taxon>
        <taxon>Pseudomonadota</taxon>
        <taxon>Gammaproteobacteria</taxon>
        <taxon>Vibrionales</taxon>
        <taxon>Vibrionaceae</taxon>
        <taxon>Vibrio</taxon>
    </lineage>
</organism>
<accession>U3BAF3</accession>
<keyword evidence="3" id="KW-1185">Reference proteome</keyword>
<protein>
    <recommendedName>
        <fullName evidence="1">DJ-1/PfpI domain-containing protein</fullName>
    </recommendedName>
</protein>
<sequence length="207" mass="22392">MESGTVYLAVYDTMADWEYGYVMAHLNSKEFQQHPGSITVKTVGRTLEPATTKGGIRILPDLCLDDLQIKQAKMLILPGGDSAESDGISDFADKAVQCVAEGVPVAAICGATVALAKKGLLDNVPHTSNAAAYLEMTGYQGSAHYRQQPAVSSDLIITAGGVAPIEFAVEIFRKLNVYTQPVLEAWTMLFKDQNLHAFHKLMAESEQ</sequence>
<dbReference type="InterPro" id="IPR029062">
    <property type="entry name" value="Class_I_gatase-like"/>
</dbReference>
<dbReference type="SUPFAM" id="SSF52317">
    <property type="entry name" value="Class I glutamine amidotransferase-like"/>
    <property type="match status" value="1"/>
</dbReference>
<feature type="domain" description="DJ-1/PfpI" evidence="1">
    <location>
        <begin position="6"/>
        <end position="172"/>
    </location>
</feature>
<dbReference type="CDD" id="cd03140">
    <property type="entry name" value="GATase1_PfpI_3"/>
    <property type="match status" value="1"/>
</dbReference>
<dbReference type="RefSeq" id="WP_021704762.1">
    <property type="nucleotide sequence ID" value="NZ_BATJ01000005.1"/>
</dbReference>
<evidence type="ECO:0000313" key="2">
    <source>
        <dbReference type="EMBL" id="GAD66784.1"/>
    </source>
</evidence>
<gene>
    <name evidence="2" type="ORF">VPR01S_05_00790</name>
</gene>
<dbReference type="InterPro" id="IPR002818">
    <property type="entry name" value="DJ-1/PfpI"/>
</dbReference>
<evidence type="ECO:0000313" key="3">
    <source>
        <dbReference type="Proteomes" id="UP000016570"/>
    </source>
</evidence>
<dbReference type="AlphaFoldDB" id="U3BAF3"/>
<dbReference type="Gene3D" id="3.40.50.880">
    <property type="match status" value="1"/>
</dbReference>